<keyword evidence="3 6" id="KW-0812">Transmembrane</keyword>
<dbReference type="CDD" id="cd06580">
    <property type="entry name" value="TM_PBP1_transp_TpRbsC_like"/>
    <property type="match status" value="1"/>
</dbReference>
<evidence type="ECO:0000313" key="7">
    <source>
        <dbReference type="EMBL" id="MDK9580271.1"/>
    </source>
</evidence>
<gene>
    <name evidence="7" type="ORF">QQA45_01895</name>
</gene>
<comment type="caution">
    <text evidence="7">The sequence shown here is derived from an EMBL/GenBank/DDBJ whole genome shotgun (WGS) entry which is preliminary data.</text>
</comment>
<evidence type="ECO:0000256" key="5">
    <source>
        <dbReference type="ARBA" id="ARBA00023136"/>
    </source>
</evidence>
<feature type="transmembrane region" description="Helical" evidence="6">
    <location>
        <begin position="114"/>
        <end position="137"/>
    </location>
</feature>
<accession>A0ABT7HKU3</accession>
<keyword evidence="2" id="KW-1003">Cell membrane</keyword>
<keyword evidence="4 6" id="KW-1133">Transmembrane helix</keyword>
<evidence type="ECO:0000256" key="2">
    <source>
        <dbReference type="ARBA" id="ARBA00022475"/>
    </source>
</evidence>
<proteinExistence type="predicted"/>
<keyword evidence="5 6" id="KW-0472">Membrane</keyword>
<dbReference type="EMBL" id="JASSPP010000002">
    <property type="protein sequence ID" value="MDK9580271.1"/>
    <property type="molecule type" value="Genomic_DNA"/>
</dbReference>
<feature type="transmembrane region" description="Helical" evidence="6">
    <location>
        <begin position="201"/>
        <end position="219"/>
    </location>
</feature>
<dbReference type="Pfam" id="PF02653">
    <property type="entry name" value="BPD_transp_2"/>
    <property type="match status" value="1"/>
</dbReference>
<dbReference type="Proteomes" id="UP001225134">
    <property type="component" value="Unassembled WGS sequence"/>
</dbReference>
<evidence type="ECO:0000313" key="8">
    <source>
        <dbReference type="Proteomes" id="UP001225134"/>
    </source>
</evidence>
<reference evidence="7 8" key="1">
    <citation type="submission" date="2023-06" db="EMBL/GenBank/DDBJ databases">
        <title>Antibody response to the Sneathia vaginalis cytopathogenic toxin A during pregnancy.</title>
        <authorList>
            <person name="Mccoy Z.T."/>
            <person name="Serrano M.G."/>
            <person name="Spaine K."/>
            <person name="Edwards D.J."/>
            <person name="Buck G.A."/>
            <person name="Jefferson K."/>
        </authorList>
    </citation>
    <scope>NUCLEOTIDE SEQUENCE [LARGE SCALE GENOMIC DNA]</scope>
    <source>
        <strain evidence="7 8">CCUG 42621</strain>
    </source>
</reference>
<dbReference type="RefSeq" id="WP_285152647.1">
    <property type="nucleotide sequence ID" value="NZ_JASSPP010000002.1"/>
</dbReference>
<feature type="transmembrane region" description="Helical" evidence="6">
    <location>
        <begin position="12"/>
        <end position="32"/>
    </location>
</feature>
<protein>
    <submittedName>
        <fullName evidence="7">ABC transporter permease</fullName>
    </submittedName>
</protein>
<evidence type="ECO:0000256" key="1">
    <source>
        <dbReference type="ARBA" id="ARBA00004651"/>
    </source>
</evidence>
<evidence type="ECO:0000256" key="3">
    <source>
        <dbReference type="ARBA" id="ARBA00022692"/>
    </source>
</evidence>
<feature type="transmembrane region" description="Helical" evidence="6">
    <location>
        <begin position="330"/>
        <end position="352"/>
    </location>
</feature>
<feature type="transmembrane region" description="Helical" evidence="6">
    <location>
        <begin position="285"/>
        <end position="310"/>
    </location>
</feature>
<feature type="transmembrane region" description="Helical" evidence="6">
    <location>
        <begin position="247"/>
        <end position="265"/>
    </location>
</feature>
<comment type="subcellular location">
    <subcellularLocation>
        <location evidence="1">Cell membrane</location>
        <topology evidence="1">Multi-pass membrane protein</topology>
    </subcellularLocation>
</comment>
<keyword evidence="8" id="KW-1185">Reference proteome</keyword>
<dbReference type="PANTHER" id="PTHR47089:SF1">
    <property type="entry name" value="GUANOSINE ABC TRANSPORTER PERMEASE PROTEIN NUPP"/>
    <property type="match status" value="1"/>
</dbReference>
<feature type="transmembrane region" description="Helical" evidence="6">
    <location>
        <begin position="89"/>
        <end position="108"/>
    </location>
</feature>
<evidence type="ECO:0000256" key="4">
    <source>
        <dbReference type="ARBA" id="ARBA00022989"/>
    </source>
</evidence>
<sequence>MNKKINNMIYSLLPSLLAVLVALIIGAMIIIARGVNPLVAYGSMIKAAFYQTSRVFKFNGLAKTLVYATPLLFSSLAVLFSFKGGMFNIGVQGQMMAGGIGATLIGLYCGNMFGSMLLALIVAALFGFIWAGIAGLLKSLFGINEVISTIMLNYIIAPFQNFLLTGPIKDPNSGNTQSAPILEHARLTSLFGLEKITKQSLNIGLLIAVALCILTYYFFKKTSLGYKIRAVGYNTTSAENAGISPKLISFISIGIAGAIAGLGGAERILGGSTFYIYTDGIMGDFGFTGIAVSLLGKNNPIGIIFASIFYASLEIGGQTLQIDYKLDKEIVYIMQALIVILVAAENLFYYMLKKKEGKL</sequence>
<dbReference type="InterPro" id="IPR001851">
    <property type="entry name" value="ABC_transp_permease"/>
</dbReference>
<organism evidence="7 8">
    <name type="scientific">Sneathia sanguinegens</name>
    <dbReference type="NCBI Taxonomy" id="40543"/>
    <lineage>
        <taxon>Bacteria</taxon>
        <taxon>Fusobacteriati</taxon>
        <taxon>Fusobacteriota</taxon>
        <taxon>Fusobacteriia</taxon>
        <taxon>Fusobacteriales</taxon>
        <taxon>Leptotrichiaceae</taxon>
        <taxon>Sneathia</taxon>
    </lineage>
</organism>
<dbReference type="PANTHER" id="PTHR47089">
    <property type="entry name" value="ABC TRANSPORTER, PERMEASE PROTEIN"/>
    <property type="match status" value="1"/>
</dbReference>
<evidence type="ECO:0000256" key="6">
    <source>
        <dbReference type="SAM" id="Phobius"/>
    </source>
</evidence>
<name>A0ABT7HKU3_9FUSO</name>
<feature type="transmembrane region" description="Helical" evidence="6">
    <location>
        <begin position="64"/>
        <end position="82"/>
    </location>
</feature>